<evidence type="ECO:0000313" key="2">
    <source>
        <dbReference type="Proteomes" id="UP000663828"/>
    </source>
</evidence>
<dbReference type="PANTHER" id="PTHR46601:SF1">
    <property type="entry name" value="ADF-H DOMAIN-CONTAINING PROTEIN"/>
    <property type="match status" value="1"/>
</dbReference>
<comment type="caution">
    <text evidence="1">The sequence shown here is derived from an EMBL/GenBank/DDBJ whole genome shotgun (WGS) entry which is preliminary data.</text>
</comment>
<organism evidence="1 2">
    <name type="scientific">Adineta ricciae</name>
    <name type="common">Rotifer</name>
    <dbReference type="NCBI Taxonomy" id="249248"/>
    <lineage>
        <taxon>Eukaryota</taxon>
        <taxon>Metazoa</taxon>
        <taxon>Spiralia</taxon>
        <taxon>Gnathifera</taxon>
        <taxon>Rotifera</taxon>
        <taxon>Eurotatoria</taxon>
        <taxon>Bdelloidea</taxon>
        <taxon>Adinetida</taxon>
        <taxon>Adinetidae</taxon>
        <taxon>Adineta</taxon>
    </lineage>
</organism>
<dbReference type="Proteomes" id="UP000663828">
    <property type="component" value="Unassembled WGS sequence"/>
</dbReference>
<sequence>MDKEKNDKSNVPVSTKTTFTSSIVDFTTKFSKEIKELISHIDRVHQQFRAAKEVRQIAMEQEDTITIHLDWSENFKLKQARREKDSLLIKAIFLVASYYYEHHISILSGYVWKKNDCFSFGSISDDTNHMFEATWAALQPLLDLFKNDVNTKITNLIFISDSPVSQYRNKTAFYCLKKYATDHHMTMKWIYLAAGHGKGVADGVSAAIKKKMDDAVTFHPDEGFNNVLDLFNVIKDKTNIKHSTYKTEDIDFVAKIIPTLTAVKGTATLHQVTVKIDGELYGKDTSFSRERLL</sequence>
<accession>A0A816E2A1</accession>
<protein>
    <submittedName>
        <fullName evidence="1">Uncharacterized protein</fullName>
    </submittedName>
</protein>
<name>A0A816E2A1_ADIRI</name>
<proteinExistence type="predicted"/>
<dbReference type="AlphaFoldDB" id="A0A816E2A1"/>
<gene>
    <name evidence="1" type="ORF">XAT740_LOCUS53224</name>
</gene>
<keyword evidence="2" id="KW-1185">Reference proteome</keyword>
<reference evidence="1" key="1">
    <citation type="submission" date="2021-02" db="EMBL/GenBank/DDBJ databases">
        <authorList>
            <person name="Nowell W R."/>
        </authorList>
    </citation>
    <scope>NUCLEOTIDE SEQUENCE</scope>
</reference>
<evidence type="ECO:0000313" key="1">
    <source>
        <dbReference type="EMBL" id="CAF1640465.1"/>
    </source>
</evidence>
<dbReference type="EMBL" id="CAJNOR010009039">
    <property type="protein sequence ID" value="CAF1640465.1"/>
    <property type="molecule type" value="Genomic_DNA"/>
</dbReference>
<dbReference type="PANTHER" id="PTHR46601">
    <property type="entry name" value="ULP_PROTEASE DOMAIN-CONTAINING PROTEIN"/>
    <property type="match status" value="1"/>
</dbReference>